<keyword evidence="8" id="KW-1185">Reference proteome</keyword>
<evidence type="ECO:0000256" key="2">
    <source>
        <dbReference type="ARBA" id="ARBA00022692"/>
    </source>
</evidence>
<evidence type="ECO:0000313" key="7">
    <source>
        <dbReference type="EMBL" id="VVD63172.1"/>
    </source>
</evidence>
<feature type="transmembrane region" description="Helical" evidence="5">
    <location>
        <begin position="87"/>
        <end position="108"/>
    </location>
</feature>
<feature type="domain" description="EamA" evidence="6">
    <location>
        <begin position="144"/>
        <end position="276"/>
    </location>
</feature>
<evidence type="ECO:0000256" key="1">
    <source>
        <dbReference type="ARBA" id="ARBA00004141"/>
    </source>
</evidence>
<name>A0A5E4RL74_9BURK</name>
<dbReference type="GO" id="GO:0016020">
    <property type="term" value="C:membrane"/>
    <property type="evidence" value="ECO:0007669"/>
    <property type="project" value="UniProtKB-SubCell"/>
</dbReference>
<feature type="transmembrane region" description="Helical" evidence="5">
    <location>
        <begin position="259"/>
        <end position="276"/>
    </location>
</feature>
<dbReference type="Proteomes" id="UP000366819">
    <property type="component" value="Unassembled WGS sequence"/>
</dbReference>
<evidence type="ECO:0000256" key="4">
    <source>
        <dbReference type="ARBA" id="ARBA00023136"/>
    </source>
</evidence>
<comment type="subcellular location">
    <subcellularLocation>
        <location evidence="1">Membrane</location>
        <topology evidence="1">Multi-pass membrane protein</topology>
    </subcellularLocation>
</comment>
<dbReference type="SUPFAM" id="SSF103481">
    <property type="entry name" value="Multidrug resistance efflux transporter EmrE"/>
    <property type="match status" value="2"/>
</dbReference>
<sequence length="293" mass="31093">MKPIHVAAALLVPLIWGIQYVVIKAGLTVLPPLFFAGLRFAVISAVLIPFVGRMRRAEIGPIFLIASFMGGVNFACAFIGLTRSPAGIAGIANQLWTPLTLVLAWPMLGERPSGRVVLGVAIALCGVALAIVDPRLAVPFFPTLLLIGSAMGLATGNVLAKKLGPFDPIKLFAWMSFFTALQLLGLSMLVEHGQIAALHAASRVEWGAFAFTVVFGGIVAFTLWFWLIARFSMARVAPYALTQSLFAVVAGAAFRREPITPVLIAGAVVCISGVALSQWPGTLRTRTVETAAK</sequence>
<dbReference type="Pfam" id="PF00892">
    <property type="entry name" value="EamA"/>
    <property type="match status" value="2"/>
</dbReference>
<dbReference type="RefSeq" id="WP_150574077.1">
    <property type="nucleotide sequence ID" value="NZ_CABPSN010000001.1"/>
</dbReference>
<feature type="transmembrane region" description="Helical" evidence="5">
    <location>
        <begin position="115"/>
        <end position="132"/>
    </location>
</feature>
<dbReference type="InterPro" id="IPR000620">
    <property type="entry name" value="EamA_dom"/>
</dbReference>
<accession>A0A5E4RL74</accession>
<feature type="transmembrane region" description="Helical" evidence="5">
    <location>
        <begin position="236"/>
        <end position="253"/>
    </location>
</feature>
<organism evidence="7 8">
    <name type="scientific">Pandoraea aquatica</name>
    <dbReference type="NCBI Taxonomy" id="2508290"/>
    <lineage>
        <taxon>Bacteria</taxon>
        <taxon>Pseudomonadati</taxon>
        <taxon>Pseudomonadota</taxon>
        <taxon>Betaproteobacteria</taxon>
        <taxon>Burkholderiales</taxon>
        <taxon>Burkholderiaceae</taxon>
        <taxon>Pandoraea</taxon>
    </lineage>
</organism>
<reference evidence="7 8" key="1">
    <citation type="submission" date="2019-08" db="EMBL/GenBank/DDBJ databases">
        <authorList>
            <person name="Peeters C."/>
        </authorList>
    </citation>
    <scope>NUCLEOTIDE SEQUENCE [LARGE SCALE GENOMIC DNA]</scope>
    <source>
        <strain evidence="7 8">LMG 31011</strain>
    </source>
</reference>
<feature type="transmembrane region" description="Helical" evidence="5">
    <location>
        <begin position="33"/>
        <end position="52"/>
    </location>
</feature>
<evidence type="ECO:0000313" key="8">
    <source>
        <dbReference type="Proteomes" id="UP000366819"/>
    </source>
</evidence>
<evidence type="ECO:0000259" key="6">
    <source>
        <dbReference type="Pfam" id="PF00892"/>
    </source>
</evidence>
<keyword evidence="4 5" id="KW-0472">Membrane</keyword>
<evidence type="ECO:0000256" key="3">
    <source>
        <dbReference type="ARBA" id="ARBA00022989"/>
    </source>
</evidence>
<proteinExistence type="predicted"/>
<dbReference type="AlphaFoldDB" id="A0A5E4RL74"/>
<feature type="transmembrane region" description="Helical" evidence="5">
    <location>
        <begin position="171"/>
        <end position="189"/>
    </location>
</feature>
<dbReference type="OrthoDB" id="7158585at2"/>
<keyword evidence="2 5" id="KW-0812">Transmembrane</keyword>
<dbReference type="InterPro" id="IPR037185">
    <property type="entry name" value="EmrE-like"/>
</dbReference>
<dbReference type="PANTHER" id="PTHR32322">
    <property type="entry name" value="INNER MEMBRANE TRANSPORTER"/>
    <property type="match status" value="1"/>
</dbReference>
<feature type="transmembrane region" description="Helical" evidence="5">
    <location>
        <begin position="59"/>
        <end position="81"/>
    </location>
</feature>
<protein>
    <submittedName>
        <fullName evidence="7">Acetylserine transporter</fullName>
    </submittedName>
</protein>
<dbReference type="PANTHER" id="PTHR32322:SF9">
    <property type="entry name" value="AMINO-ACID METABOLITE EFFLUX PUMP-RELATED"/>
    <property type="match status" value="1"/>
</dbReference>
<feature type="domain" description="EamA" evidence="6">
    <location>
        <begin position="7"/>
        <end position="131"/>
    </location>
</feature>
<evidence type="ECO:0000256" key="5">
    <source>
        <dbReference type="SAM" id="Phobius"/>
    </source>
</evidence>
<feature type="transmembrane region" description="Helical" evidence="5">
    <location>
        <begin position="138"/>
        <end position="159"/>
    </location>
</feature>
<feature type="transmembrane region" description="Helical" evidence="5">
    <location>
        <begin position="209"/>
        <end position="229"/>
    </location>
</feature>
<dbReference type="InterPro" id="IPR050638">
    <property type="entry name" value="AA-Vitamin_Transporters"/>
</dbReference>
<gene>
    <name evidence="7" type="ORF">PAQ31011_00201</name>
</gene>
<dbReference type="EMBL" id="CABPSN010000001">
    <property type="protein sequence ID" value="VVD63172.1"/>
    <property type="molecule type" value="Genomic_DNA"/>
</dbReference>
<keyword evidence="3 5" id="KW-1133">Transmembrane helix</keyword>